<keyword evidence="5" id="KW-1185">Reference proteome</keyword>
<dbReference type="AlphaFoldDB" id="A0A5K7Z0T7"/>
<dbReference type="PROSITE" id="PS50893">
    <property type="entry name" value="ABC_TRANSPORTER_2"/>
    <property type="match status" value="2"/>
</dbReference>
<evidence type="ECO:0000256" key="2">
    <source>
        <dbReference type="ARBA" id="ARBA00022840"/>
    </source>
</evidence>
<dbReference type="PANTHER" id="PTHR43038:SF3">
    <property type="entry name" value="ABC TRANSPORTER G FAMILY MEMBER 20 ISOFORM X1"/>
    <property type="match status" value="1"/>
</dbReference>
<protein>
    <submittedName>
        <fullName evidence="4">ABC transporter ATP-binding protein</fullName>
    </submittedName>
</protein>
<dbReference type="PANTHER" id="PTHR43038">
    <property type="entry name" value="ATP-BINDING CASSETTE, SUB-FAMILY H, MEMBER 1"/>
    <property type="match status" value="1"/>
</dbReference>
<dbReference type="Proteomes" id="UP000427769">
    <property type="component" value="Chromosome"/>
</dbReference>
<dbReference type="InterPro" id="IPR027417">
    <property type="entry name" value="P-loop_NTPase"/>
</dbReference>
<dbReference type="Gene3D" id="3.40.50.300">
    <property type="entry name" value="P-loop containing nucleotide triphosphate hydrolases"/>
    <property type="match status" value="2"/>
</dbReference>
<evidence type="ECO:0000259" key="3">
    <source>
        <dbReference type="PROSITE" id="PS50893"/>
    </source>
</evidence>
<gene>
    <name evidence="4" type="ORF">DSCW_04880</name>
</gene>
<dbReference type="SMART" id="SM00382">
    <property type="entry name" value="AAA"/>
    <property type="match status" value="2"/>
</dbReference>
<dbReference type="PROSITE" id="PS00211">
    <property type="entry name" value="ABC_TRANSPORTER_1"/>
    <property type="match status" value="1"/>
</dbReference>
<accession>A0A5K7Z0T7</accession>
<dbReference type="InterPro" id="IPR003593">
    <property type="entry name" value="AAA+_ATPase"/>
</dbReference>
<dbReference type="InterPro" id="IPR003439">
    <property type="entry name" value="ABC_transporter-like_ATP-bd"/>
</dbReference>
<evidence type="ECO:0000313" key="4">
    <source>
        <dbReference type="EMBL" id="BBO73071.1"/>
    </source>
</evidence>
<keyword evidence="2 4" id="KW-0067">ATP-binding</keyword>
<dbReference type="KEGG" id="dwd:DSCW_04880"/>
<dbReference type="SUPFAM" id="SSF52540">
    <property type="entry name" value="P-loop containing nucleoside triphosphate hydrolases"/>
    <property type="match status" value="2"/>
</dbReference>
<name>A0A5K7Z0T7_9BACT</name>
<dbReference type="GO" id="GO:0005524">
    <property type="term" value="F:ATP binding"/>
    <property type="evidence" value="ECO:0007669"/>
    <property type="project" value="UniProtKB-KW"/>
</dbReference>
<reference evidence="4 5" key="1">
    <citation type="submission" date="2019-11" db="EMBL/GenBank/DDBJ databases">
        <title>Comparative genomics of hydrocarbon-degrading Desulfosarcina strains.</title>
        <authorList>
            <person name="Watanabe M."/>
            <person name="Kojima H."/>
            <person name="Fukui M."/>
        </authorList>
    </citation>
    <scope>NUCLEOTIDE SEQUENCE [LARGE SCALE GENOMIC DNA]</scope>
    <source>
        <strain evidence="4 5">PP31</strain>
    </source>
</reference>
<feature type="domain" description="ABC transporter" evidence="3">
    <location>
        <begin position="346"/>
        <end position="573"/>
    </location>
</feature>
<dbReference type="EMBL" id="AP021875">
    <property type="protein sequence ID" value="BBO73071.1"/>
    <property type="molecule type" value="Genomic_DNA"/>
</dbReference>
<evidence type="ECO:0000313" key="5">
    <source>
        <dbReference type="Proteomes" id="UP000427769"/>
    </source>
</evidence>
<evidence type="ECO:0000256" key="1">
    <source>
        <dbReference type="ARBA" id="ARBA00022741"/>
    </source>
</evidence>
<proteinExistence type="predicted"/>
<dbReference type="InterPro" id="IPR017871">
    <property type="entry name" value="ABC_transporter-like_CS"/>
</dbReference>
<sequence length="596" mass="64522">MNDQIVDTAKDVIVASDLVKTFPGRRPLTAVDSISLSVHTGKLTALVGPDGAGKTTVIRMVAGLLAPSSGSLSVLGIDVVEKPQEVQDRISYMPQRFGLYEDLSVMENMTLYADLHGVPEAYRRSNFKRLLAMTDMDRFTARPAGKLSGGMKQKLGLACTLVRSPELLLLDEPSVGVDPLSRRDLWRIIEQLVAEDSLSVLVSTSYLDEAERCDQVLIMHEGRILAQGHPEKLRKRAEGYACSVQPPQGMRARDVQARLLEDSEHIADAVPRGDAVRFIRMPGADQNRFDLPGGAAVMSRKAELEDAFMLILRKTQQEKAPLAEASVQQGSTSALAAQASRNEPVIMVRDLVRKFGDFTAVDSTNFSVQHGEIFGLLGPNGAGKTTTFRMLCGLLPATSGYLEVAGVNLRTARAKARGRIGYVSQKFALYGNLSVRDNLEFFGGAYGLYGKRLQQRIAVSLEQFSLDGHAQSGELPGGYKQRLAMASALLHEPEILFLDEPTSGIDPLARRSFWYTIGGLADHGTTIIVTTHFMEEAEYCDRIVIQDAGKTVALGTPAEVRAQAGEGSNQDMNSAFISIVEAKRSAAAAQPAGGAA</sequence>
<keyword evidence="1" id="KW-0547">Nucleotide-binding</keyword>
<dbReference type="GO" id="GO:0016887">
    <property type="term" value="F:ATP hydrolysis activity"/>
    <property type="evidence" value="ECO:0007669"/>
    <property type="project" value="InterPro"/>
</dbReference>
<dbReference type="RefSeq" id="WP_155302214.1">
    <property type="nucleotide sequence ID" value="NZ_AP021875.1"/>
</dbReference>
<organism evidence="4 5">
    <name type="scientific">Desulfosarcina widdelii</name>
    <dbReference type="NCBI Taxonomy" id="947919"/>
    <lineage>
        <taxon>Bacteria</taxon>
        <taxon>Pseudomonadati</taxon>
        <taxon>Thermodesulfobacteriota</taxon>
        <taxon>Desulfobacteria</taxon>
        <taxon>Desulfobacterales</taxon>
        <taxon>Desulfosarcinaceae</taxon>
        <taxon>Desulfosarcina</taxon>
    </lineage>
</organism>
<dbReference type="OrthoDB" id="9809450at2"/>
<feature type="domain" description="ABC transporter" evidence="3">
    <location>
        <begin position="13"/>
        <end position="246"/>
    </location>
</feature>
<dbReference type="CDD" id="cd03230">
    <property type="entry name" value="ABC_DR_subfamily_A"/>
    <property type="match status" value="2"/>
</dbReference>
<dbReference type="Pfam" id="PF00005">
    <property type="entry name" value="ABC_tran"/>
    <property type="match status" value="2"/>
</dbReference>